<feature type="compositionally biased region" description="Acidic residues" evidence="2">
    <location>
        <begin position="94"/>
        <end position="104"/>
    </location>
</feature>
<dbReference type="Pfam" id="PF06991">
    <property type="entry name" value="MFAP1"/>
    <property type="match status" value="1"/>
</dbReference>
<proteinExistence type="predicted"/>
<comment type="caution">
    <text evidence="4">The sequence shown here is derived from an EMBL/GenBank/DDBJ whole genome shotgun (WGS) entry which is preliminary data.</text>
</comment>
<feature type="region of interest" description="Disordered" evidence="2">
    <location>
        <begin position="79"/>
        <end position="213"/>
    </location>
</feature>
<reference evidence="4" key="2">
    <citation type="submission" date="2023-06" db="EMBL/GenBank/DDBJ databases">
        <authorList>
            <person name="Kobayashi Y."/>
            <person name="Kayamori A."/>
            <person name="Aoki K."/>
            <person name="Shiwa Y."/>
            <person name="Fujita N."/>
            <person name="Sugita T."/>
            <person name="Iwasaki W."/>
            <person name="Tanaka N."/>
            <person name="Takashima M."/>
        </authorList>
    </citation>
    <scope>NUCLEOTIDE SEQUENCE</scope>
    <source>
        <strain evidence="4">HIS016</strain>
    </source>
</reference>
<feature type="compositionally biased region" description="Acidic residues" evidence="2">
    <location>
        <begin position="204"/>
        <end position="213"/>
    </location>
</feature>
<accession>A0AAD3TVG8</accession>
<evidence type="ECO:0000313" key="5">
    <source>
        <dbReference type="Proteomes" id="UP001222932"/>
    </source>
</evidence>
<gene>
    <name evidence="4" type="ORF">CspeluHIS016_0400560</name>
</gene>
<feature type="compositionally biased region" description="Acidic residues" evidence="2">
    <location>
        <begin position="37"/>
        <end position="46"/>
    </location>
</feature>
<feature type="compositionally biased region" description="Basic and acidic residues" evidence="2">
    <location>
        <begin position="159"/>
        <end position="199"/>
    </location>
</feature>
<feature type="compositionally biased region" description="Gly residues" evidence="2">
    <location>
        <begin position="418"/>
        <end position="433"/>
    </location>
</feature>
<dbReference type="PANTHER" id="PTHR15327">
    <property type="entry name" value="MICROFIBRIL-ASSOCIATED PROTEIN"/>
    <property type="match status" value="1"/>
</dbReference>
<feature type="region of interest" description="Disordered" evidence="2">
    <location>
        <begin position="1"/>
        <end position="52"/>
    </location>
</feature>
<keyword evidence="5" id="KW-1185">Reference proteome</keyword>
<dbReference type="EMBL" id="BTCM01000004">
    <property type="protein sequence ID" value="GMK57222.1"/>
    <property type="molecule type" value="Genomic_DNA"/>
</dbReference>
<feature type="compositionally biased region" description="Basic and acidic residues" evidence="2">
    <location>
        <begin position="449"/>
        <end position="550"/>
    </location>
</feature>
<feature type="region of interest" description="Disordered" evidence="2">
    <location>
        <begin position="406"/>
        <end position="550"/>
    </location>
</feature>
<protein>
    <recommendedName>
        <fullName evidence="3">Micro-fibrillar-associated protein 1 C-terminal domain-containing protein</fullName>
    </recommendedName>
</protein>
<reference evidence="4" key="1">
    <citation type="journal article" date="2023" name="BMC Genomics">
        <title>Chromosome-level genome assemblies of Cutaneotrichosporon spp. (Trichosporonales, Basidiomycota) reveal imbalanced evolution between nucleotide sequences and chromosome synteny.</title>
        <authorList>
            <person name="Kobayashi Y."/>
            <person name="Kayamori A."/>
            <person name="Aoki K."/>
            <person name="Shiwa Y."/>
            <person name="Matsutani M."/>
            <person name="Fujita N."/>
            <person name="Sugita T."/>
            <person name="Iwasaki W."/>
            <person name="Tanaka N."/>
            <person name="Takashima M."/>
        </authorList>
    </citation>
    <scope>NUCLEOTIDE SEQUENCE</scope>
    <source>
        <strain evidence="4">HIS016</strain>
    </source>
</reference>
<feature type="coiled-coil region" evidence="1">
    <location>
        <begin position="223"/>
        <end position="250"/>
    </location>
</feature>
<feature type="compositionally biased region" description="Acidic residues" evidence="2">
    <location>
        <begin position="121"/>
        <end position="137"/>
    </location>
</feature>
<dbReference type="AlphaFoldDB" id="A0AAD3TVG8"/>
<feature type="domain" description="Micro-fibrillar-associated protein 1 C-terminal" evidence="3">
    <location>
        <begin position="131"/>
        <end position="339"/>
    </location>
</feature>
<sequence length="550" mass="61742">MAPALSRTAKPVQRAPPPQSSKTRHRIGKPGGAVADSDSDDDEETLEIPKRAAPVKLEAGLVAGGAGRVLKSDVIKMDLSKAKLDGGVKHNIGEESESEGESEEEAKPVFRKPVAQAAEPESSEYETESEEESEEEEKPAFRPMFVSKTARKTVTADMAAKEAEEAEKRAEEEREQRKLDSKELAGETIRRELAEKEVSSDLIPDVDDTDGVDPEAEFDAWRARELARLLRETEKQAAEDAERAEIERRRAMPEDIRMAEDMAYAEASRTKEKPQMGFLQKYYHKGAFHQDEDDELLGRDYTAATESQVDMAALPKILQVRDYGKASRSKYTHLTDQDTSSGGWGTAHQAFGRPSDQVNQGGTGCWNCGGDHMRADCPVSEDMGNPNDVGMIDGVRIPGLAEKQAAERGFGRGRGRGGARGGVGRGAGRGGITGANTAPLATSRAWGDSGERKRPREEDGEEGRERRRERDRGRERDDGRGRDDGRADGRRDERDRDRDRDRGSRREDYRDRDRRDERDRDRDHDRDRDRGDRRRDDRRARDRDRDRDRR</sequence>
<name>A0AAD3TVG8_9TREE</name>
<evidence type="ECO:0000313" key="4">
    <source>
        <dbReference type="EMBL" id="GMK57222.1"/>
    </source>
</evidence>
<evidence type="ECO:0000256" key="1">
    <source>
        <dbReference type="SAM" id="Coils"/>
    </source>
</evidence>
<evidence type="ECO:0000256" key="2">
    <source>
        <dbReference type="SAM" id="MobiDB-lite"/>
    </source>
</evidence>
<feature type="compositionally biased region" description="Basic and acidic residues" evidence="2">
    <location>
        <begin position="79"/>
        <end position="93"/>
    </location>
</feature>
<dbReference type="InterPro" id="IPR033194">
    <property type="entry name" value="MFAP1"/>
</dbReference>
<dbReference type="Proteomes" id="UP001222932">
    <property type="component" value="Unassembled WGS sequence"/>
</dbReference>
<dbReference type="InterPro" id="IPR009730">
    <property type="entry name" value="MFAP1_C"/>
</dbReference>
<organism evidence="4 5">
    <name type="scientific">Cutaneotrichosporon spelunceum</name>
    <dbReference type="NCBI Taxonomy" id="1672016"/>
    <lineage>
        <taxon>Eukaryota</taxon>
        <taxon>Fungi</taxon>
        <taxon>Dikarya</taxon>
        <taxon>Basidiomycota</taxon>
        <taxon>Agaricomycotina</taxon>
        <taxon>Tremellomycetes</taxon>
        <taxon>Trichosporonales</taxon>
        <taxon>Trichosporonaceae</taxon>
        <taxon>Cutaneotrichosporon</taxon>
    </lineage>
</organism>
<keyword evidence="1" id="KW-0175">Coiled coil</keyword>
<evidence type="ECO:0000259" key="3">
    <source>
        <dbReference type="Pfam" id="PF06991"/>
    </source>
</evidence>